<dbReference type="Pfam" id="PF07883">
    <property type="entry name" value="Cupin_2"/>
    <property type="match status" value="1"/>
</dbReference>
<evidence type="ECO:0000313" key="2">
    <source>
        <dbReference type="EMBL" id="AFN74604.1"/>
    </source>
</evidence>
<dbReference type="Gene3D" id="2.60.120.10">
    <property type="entry name" value="Jelly Rolls"/>
    <property type="match status" value="1"/>
</dbReference>
<evidence type="ECO:0000313" key="3">
    <source>
        <dbReference type="Proteomes" id="UP000009011"/>
    </source>
</evidence>
<dbReference type="PATRIC" id="fig|1191523.3.peg.1454"/>
<gene>
    <name evidence="2" type="ordered locus">MROS_1367</name>
</gene>
<dbReference type="PANTHER" id="PTHR40112:SF1">
    <property type="entry name" value="H2HPP ISOMERASE"/>
    <property type="match status" value="1"/>
</dbReference>
<dbReference type="PIRSF" id="PIRSF029883">
    <property type="entry name" value="KdgF"/>
    <property type="match status" value="1"/>
</dbReference>
<protein>
    <submittedName>
        <fullName evidence="2">Pectin degradation protein</fullName>
    </submittedName>
</protein>
<dbReference type="HOGENOM" id="CLU_134269_1_1_10"/>
<dbReference type="RefSeq" id="WP_014856039.1">
    <property type="nucleotide sequence ID" value="NC_018178.1"/>
</dbReference>
<organism evidence="2 3">
    <name type="scientific">Melioribacter roseus (strain DSM 23840 / JCM 17771 / VKM B-2668 / P3M-2)</name>
    <dbReference type="NCBI Taxonomy" id="1191523"/>
    <lineage>
        <taxon>Bacteria</taxon>
        <taxon>Pseudomonadati</taxon>
        <taxon>Ignavibacteriota</taxon>
        <taxon>Ignavibacteria</taxon>
        <taxon>Ignavibacteriales</taxon>
        <taxon>Melioribacteraceae</taxon>
        <taxon>Melioribacter</taxon>
    </lineage>
</organism>
<sequence length="115" mass="13031">MKNKSENFIKANFLEWENVAPGVERKILGYDDKIMMVKVRFKKDSVGEPHKHFHSQTTYVVSGKFQVEIDGIKQILSSGDGFYVPPNALHGAICLEDGMLIDVFSPVREDFLKKG</sequence>
<name>I6ZRB2_MELRP</name>
<feature type="domain" description="Cupin type-2" evidence="1">
    <location>
        <begin position="39"/>
        <end position="98"/>
    </location>
</feature>
<dbReference type="InterPro" id="IPR013096">
    <property type="entry name" value="Cupin_2"/>
</dbReference>
<reference evidence="2 3" key="1">
    <citation type="journal article" date="2013" name="PLoS ONE">
        <title>Genomic analysis of Melioribacter roseus, facultatively anaerobic organotrophic bacterium representing a novel deep lineage within Bacteriodetes/Chlorobi group.</title>
        <authorList>
            <person name="Kadnikov V.V."/>
            <person name="Mardanov A.V."/>
            <person name="Podosokorskaya O.A."/>
            <person name="Gavrilov S.N."/>
            <person name="Kublanov I.V."/>
            <person name="Beletsky A.V."/>
            <person name="Bonch-Osmolovskaya E.A."/>
            <person name="Ravin N.V."/>
        </authorList>
    </citation>
    <scope>NUCLEOTIDE SEQUENCE [LARGE SCALE GENOMIC DNA]</scope>
    <source>
        <strain evidence="3">JCM 17771 / P3M-2</strain>
    </source>
</reference>
<dbReference type="EMBL" id="CP003557">
    <property type="protein sequence ID" value="AFN74604.1"/>
    <property type="molecule type" value="Genomic_DNA"/>
</dbReference>
<accession>I6ZRB2</accession>
<dbReference type="eggNOG" id="COG1917">
    <property type="taxonomic scope" value="Bacteria"/>
</dbReference>
<dbReference type="SUPFAM" id="SSF51182">
    <property type="entry name" value="RmlC-like cupins"/>
    <property type="match status" value="1"/>
</dbReference>
<dbReference type="InterPro" id="IPR011051">
    <property type="entry name" value="RmlC_Cupin_sf"/>
</dbReference>
<dbReference type="OrthoDB" id="9811153at2"/>
<dbReference type="PANTHER" id="PTHR40112">
    <property type="entry name" value="H2HPP ISOMERASE"/>
    <property type="match status" value="1"/>
</dbReference>
<dbReference type="InterPro" id="IPR052535">
    <property type="entry name" value="Bacilysin_H2HPP_isomerase"/>
</dbReference>
<keyword evidence="3" id="KW-1185">Reference proteome</keyword>
<dbReference type="KEGG" id="mro:MROS_1367"/>
<dbReference type="CDD" id="cd02238">
    <property type="entry name" value="cupin_KdgF"/>
    <property type="match status" value="1"/>
</dbReference>
<dbReference type="Proteomes" id="UP000009011">
    <property type="component" value="Chromosome"/>
</dbReference>
<dbReference type="InterPro" id="IPR025499">
    <property type="entry name" value="KdgF"/>
</dbReference>
<proteinExistence type="predicted"/>
<evidence type="ECO:0000259" key="1">
    <source>
        <dbReference type="Pfam" id="PF07883"/>
    </source>
</evidence>
<dbReference type="AlphaFoldDB" id="I6ZRB2"/>
<dbReference type="InterPro" id="IPR014710">
    <property type="entry name" value="RmlC-like_jellyroll"/>
</dbReference>
<dbReference type="STRING" id="1191523.MROS_1367"/>